<dbReference type="Proteomes" id="UP001189624">
    <property type="component" value="Chromosome 10"/>
</dbReference>
<evidence type="ECO:0000313" key="2">
    <source>
        <dbReference type="Proteomes" id="UP001189624"/>
    </source>
</evidence>
<dbReference type="Gramene" id="rna-AYBTSS11_LOCUS28685">
    <property type="protein sequence ID" value="CAJ1976547.1"/>
    <property type="gene ID" value="gene-AYBTSS11_LOCUS28685"/>
</dbReference>
<dbReference type="EMBL" id="OY731407">
    <property type="protein sequence ID" value="CAJ1976547.1"/>
    <property type="molecule type" value="Genomic_DNA"/>
</dbReference>
<reference evidence="1" key="1">
    <citation type="submission" date="2023-10" db="EMBL/GenBank/DDBJ databases">
        <authorList>
            <person name="Domelevo Entfellner J.-B."/>
        </authorList>
    </citation>
    <scope>NUCLEOTIDE SEQUENCE</scope>
</reference>
<protein>
    <submittedName>
        <fullName evidence="1">Uncharacterized protein</fullName>
    </submittedName>
</protein>
<gene>
    <name evidence="1" type="ORF">AYBTSS11_LOCUS28685</name>
</gene>
<keyword evidence="2" id="KW-1185">Reference proteome</keyword>
<evidence type="ECO:0000313" key="1">
    <source>
        <dbReference type="EMBL" id="CAJ1976547.1"/>
    </source>
</evidence>
<proteinExistence type="predicted"/>
<accession>A0AA87B6S6</accession>
<sequence length="126" mass="13577">MPGVTLVHHLSHSAPSVSGFDSDDSPATSAVFVPSGRECDHFFRQRMEFAVALGGAPSVPAASKVVESENGVRSRGFVAGGMMMSIGFAGFCVCEIWKMGCKAKEKHHPTNTRHVAQPFYYFPSVE</sequence>
<organism evidence="1 2">
    <name type="scientific">Sphenostylis stenocarpa</name>
    <dbReference type="NCBI Taxonomy" id="92480"/>
    <lineage>
        <taxon>Eukaryota</taxon>
        <taxon>Viridiplantae</taxon>
        <taxon>Streptophyta</taxon>
        <taxon>Embryophyta</taxon>
        <taxon>Tracheophyta</taxon>
        <taxon>Spermatophyta</taxon>
        <taxon>Magnoliopsida</taxon>
        <taxon>eudicotyledons</taxon>
        <taxon>Gunneridae</taxon>
        <taxon>Pentapetalae</taxon>
        <taxon>rosids</taxon>
        <taxon>fabids</taxon>
        <taxon>Fabales</taxon>
        <taxon>Fabaceae</taxon>
        <taxon>Papilionoideae</taxon>
        <taxon>50 kb inversion clade</taxon>
        <taxon>NPAAA clade</taxon>
        <taxon>indigoferoid/millettioid clade</taxon>
        <taxon>Phaseoleae</taxon>
        <taxon>Sphenostylis</taxon>
    </lineage>
</organism>
<name>A0AA87B6S6_9FABA</name>
<dbReference type="AlphaFoldDB" id="A0AA87B6S6"/>